<accession>A0A7K3RRT4</accession>
<comment type="caution">
    <text evidence="2">The sequence shown here is derived from an EMBL/GenBank/DDBJ whole genome shotgun (WGS) entry which is preliminary data.</text>
</comment>
<dbReference type="RefSeq" id="WP_164200521.1">
    <property type="nucleotide sequence ID" value="NZ_JAAGMP010000314.1"/>
</dbReference>
<name>A0A7K3RRT4_9ACTN</name>
<protein>
    <submittedName>
        <fullName evidence="2">Uncharacterized protein</fullName>
    </submittedName>
</protein>
<dbReference type="Proteomes" id="UP000469670">
    <property type="component" value="Unassembled WGS sequence"/>
</dbReference>
<evidence type="ECO:0000313" key="3">
    <source>
        <dbReference type="Proteomes" id="UP000469670"/>
    </source>
</evidence>
<evidence type="ECO:0000313" key="2">
    <source>
        <dbReference type="EMBL" id="NEC17898.1"/>
    </source>
</evidence>
<feature type="compositionally biased region" description="Basic residues" evidence="1">
    <location>
        <begin position="37"/>
        <end position="46"/>
    </location>
</feature>
<feature type="compositionally biased region" description="Pro residues" evidence="1">
    <location>
        <begin position="50"/>
        <end position="62"/>
    </location>
</feature>
<proteinExistence type="predicted"/>
<reference evidence="2 3" key="1">
    <citation type="submission" date="2020-01" db="EMBL/GenBank/DDBJ databases">
        <title>Insect and environment-associated Actinomycetes.</title>
        <authorList>
            <person name="Currrie C."/>
            <person name="Chevrette M."/>
            <person name="Carlson C."/>
            <person name="Stubbendieck R."/>
            <person name="Wendt-Pienkowski E."/>
        </authorList>
    </citation>
    <scope>NUCLEOTIDE SEQUENCE [LARGE SCALE GENOMIC DNA]</scope>
    <source>
        <strain evidence="2 3">SID7590</strain>
    </source>
</reference>
<dbReference type="AlphaFoldDB" id="A0A7K3RRT4"/>
<sequence length="132" mass="14729">MRSSAEPARHAGNPPVGDPPTGPGHHNDDRVVPISRHSNRTGRGRRTPQPAQPDPVVTPPSPEQRLALDVEAWFLAHKATLTDETAAHVYRTTLDFFQVMLRSSHAEERLNADEYQHLTSMMRVLRDAPDTL</sequence>
<evidence type="ECO:0000256" key="1">
    <source>
        <dbReference type="SAM" id="MobiDB-lite"/>
    </source>
</evidence>
<feature type="region of interest" description="Disordered" evidence="1">
    <location>
        <begin position="1"/>
        <end position="63"/>
    </location>
</feature>
<dbReference type="EMBL" id="JAAGMP010000314">
    <property type="protein sequence ID" value="NEC17898.1"/>
    <property type="molecule type" value="Genomic_DNA"/>
</dbReference>
<gene>
    <name evidence="2" type="ORF">G3I50_06425</name>
</gene>
<organism evidence="2 3">
    <name type="scientific">Streptomyces parvus</name>
    <dbReference type="NCBI Taxonomy" id="66428"/>
    <lineage>
        <taxon>Bacteria</taxon>
        <taxon>Bacillati</taxon>
        <taxon>Actinomycetota</taxon>
        <taxon>Actinomycetes</taxon>
        <taxon>Kitasatosporales</taxon>
        <taxon>Streptomycetaceae</taxon>
        <taxon>Streptomyces</taxon>
    </lineage>
</organism>